<dbReference type="GO" id="GO:0015627">
    <property type="term" value="C:type II protein secretion system complex"/>
    <property type="evidence" value="ECO:0007669"/>
    <property type="project" value="InterPro"/>
</dbReference>
<sequence>MASTLYIQIPSKSALEDLGPWNQHQFSYCLASSDKRIIQQGQLDFKTAQEMISRVDLVTFLLSGSDVSFVDLQLPPMPFAKLKNAFPNLLEEFVLSDPSELLFVAHPPQDGRCRVAVVARDWMEQIYGLGSQLGATRIAAYAMSDTLIADDNQMTVAIDLSAANHRAFQVTARSSDNTTAGLDIDIGSLPFDAPESVEQLRNAIMILTQNRDCVIFLSPNLATTLSESALQLTESVQIRALDWQSKIAGYSIQSLNLLSPLGIGGKHSFDWLKWRWSITLVLAMSLISLSALNWKWLSMKRESDNVSDSIQAAYRNAFPKEPVSRDPLFQMQQKINAAKKLSGQSGNDDFLVLSAQFAFVWGQFVPAQNLATIATIEYRERSLFVTPKNLGDVPIDLVRNALKERKLKLDAQDGVLKISVDVGGM</sequence>
<keyword evidence="3" id="KW-1185">Reference proteome</keyword>
<dbReference type="InterPro" id="IPR007812">
    <property type="entry name" value="T2SS_protein-GspL"/>
</dbReference>
<dbReference type="Proteomes" id="UP000678545">
    <property type="component" value="Unassembled WGS sequence"/>
</dbReference>
<dbReference type="PIRSF" id="PIRSF015761">
    <property type="entry name" value="Protein_L"/>
    <property type="match status" value="1"/>
</dbReference>
<gene>
    <name evidence="2" type="ORF">KDM90_00105</name>
</gene>
<dbReference type="InterPro" id="IPR043129">
    <property type="entry name" value="ATPase_NBD"/>
</dbReference>
<dbReference type="Gene3D" id="3.30.420.380">
    <property type="match status" value="1"/>
</dbReference>
<accession>A0A941IAX0</accession>
<dbReference type="EMBL" id="JAGSPJ010000001">
    <property type="protein sequence ID" value="MBR7798409.1"/>
    <property type="molecule type" value="Genomic_DNA"/>
</dbReference>
<evidence type="ECO:0000259" key="1">
    <source>
        <dbReference type="Pfam" id="PF05134"/>
    </source>
</evidence>
<evidence type="ECO:0000313" key="2">
    <source>
        <dbReference type="EMBL" id="MBR7798409.1"/>
    </source>
</evidence>
<dbReference type="SUPFAM" id="SSF53067">
    <property type="entry name" value="Actin-like ATPase domain"/>
    <property type="match status" value="1"/>
</dbReference>
<dbReference type="NCBIfam" id="TIGR01709">
    <property type="entry name" value="typeII_sec_gspL"/>
    <property type="match status" value="1"/>
</dbReference>
<protein>
    <recommendedName>
        <fullName evidence="1">GspL cytoplasmic actin-ATPase-like domain-containing protein</fullName>
    </recommendedName>
</protein>
<feature type="domain" description="GspL cytoplasmic actin-ATPase-like" evidence="1">
    <location>
        <begin position="30"/>
        <end position="127"/>
    </location>
</feature>
<evidence type="ECO:0000313" key="3">
    <source>
        <dbReference type="Proteomes" id="UP000678545"/>
    </source>
</evidence>
<dbReference type="InterPro" id="IPR024230">
    <property type="entry name" value="GspL_cyto_dom"/>
</dbReference>
<dbReference type="RefSeq" id="WP_212673597.1">
    <property type="nucleotide sequence ID" value="NZ_JAGSPJ010000001.1"/>
</dbReference>
<dbReference type="AlphaFoldDB" id="A0A941IAX0"/>
<name>A0A941IAX0_9BURK</name>
<comment type="caution">
    <text evidence="2">The sequence shown here is derived from an EMBL/GenBank/DDBJ whole genome shotgun (WGS) entry which is preliminary data.</text>
</comment>
<proteinExistence type="predicted"/>
<dbReference type="Pfam" id="PF05134">
    <property type="entry name" value="T2SSL"/>
    <property type="match status" value="1"/>
</dbReference>
<organism evidence="2 3">
    <name type="scientific">Undibacterium fentianense</name>
    <dbReference type="NCBI Taxonomy" id="2828728"/>
    <lineage>
        <taxon>Bacteria</taxon>
        <taxon>Pseudomonadati</taxon>
        <taxon>Pseudomonadota</taxon>
        <taxon>Betaproteobacteria</taxon>
        <taxon>Burkholderiales</taxon>
        <taxon>Oxalobacteraceae</taxon>
        <taxon>Undibacterium</taxon>
    </lineage>
</organism>
<dbReference type="GO" id="GO:0015628">
    <property type="term" value="P:protein secretion by the type II secretion system"/>
    <property type="evidence" value="ECO:0007669"/>
    <property type="project" value="InterPro"/>
</dbReference>
<dbReference type="GO" id="GO:0009276">
    <property type="term" value="C:Gram-negative-bacterium-type cell wall"/>
    <property type="evidence" value="ECO:0007669"/>
    <property type="project" value="InterPro"/>
</dbReference>
<reference evidence="2" key="1">
    <citation type="submission" date="2021-04" db="EMBL/GenBank/DDBJ databases">
        <title>novel species isolated from subtropical streams in China.</title>
        <authorList>
            <person name="Lu H."/>
        </authorList>
    </citation>
    <scope>NUCLEOTIDE SEQUENCE</scope>
    <source>
        <strain evidence="2">FT137W</strain>
    </source>
</reference>